<feature type="compositionally biased region" description="Basic and acidic residues" evidence="3">
    <location>
        <begin position="439"/>
        <end position="449"/>
    </location>
</feature>
<keyword evidence="2" id="KW-0862">Zinc</keyword>
<protein>
    <submittedName>
        <fullName evidence="6">Venom metalloproteinase antarease</fullName>
    </submittedName>
</protein>
<dbReference type="PANTHER" id="PTHR11905">
    <property type="entry name" value="ADAM A DISINTEGRIN AND METALLOPROTEASE DOMAIN"/>
    <property type="match status" value="1"/>
</dbReference>
<keyword evidence="7" id="KW-1185">Reference proteome</keyword>
<dbReference type="Pfam" id="PF13688">
    <property type="entry name" value="Reprolysin_5"/>
    <property type="match status" value="1"/>
</dbReference>
<comment type="caution">
    <text evidence="6">The sequence shown here is derived from an EMBL/GenBank/DDBJ whole genome shotgun (WGS) entry which is preliminary data.</text>
</comment>
<dbReference type="Gene3D" id="3.40.390.10">
    <property type="entry name" value="Collagenase (Catalytic Domain)"/>
    <property type="match status" value="1"/>
</dbReference>
<dbReference type="AlphaFoldDB" id="A0A226EAU8"/>
<dbReference type="InterPro" id="IPR001590">
    <property type="entry name" value="Peptidase_M12B"/>
</dbReference>
<evidence type="ECO:0000259" key="5">
    <source>
        <dbReference type="PROSITE" id="PS50215"/>
    </source>
</evidence>
<sequence>MKIIVSYIAVVTLWQGVSGSPETVLSPDFQVHIIGADESGNPTIRKWVSEGANPNRNLRDAAITNGPKLDYPNYRIDSLVADRNFSSGISSIMATGPANIEIVIVVDKEFGDLFSHNYQRIVDYLTVYFWDVNIRYKTLPSLDISFRVNGLLIMESTQAQPFIEKARASDGRAEFGRILGLYMNWIYEQRGWLVRHDLAPLITATRLEWGGGLAWGSGTCGVDNGRRIDWGTCVWNDGGDWGSVTVGAHEMAHTIGAPHDDDPNANCPPPYGFIMSGGNDNYRYFFSDCSDRHISRFVNSDSAACLRSIDGLPTTPMHPRFSSPKAPSVLDLCKKSLKNPNAWVDDADTYDCKQLRCKRRDESNPSVIWTHFLGVLDNSICGKGSGRCFRGRCRLNGKLIQNQFDGNCIATPDLFGHMVPAKMSNCPPSKDITPLNSLEIRDGPGDKRLGTPFTESGNTENAERCLYAGNGAGGTIWTDRCNYDNPWHGWEFRSVGTVVGEYENGLEIDTAVIKGWSSDGSVRIGSDKQSIGSDITLSRIIRSDMRAYPIRIRVIRRISDRIG</sequence>
<comment type="caution">
    <text evidence="2">Lacks conserved residue(s) required for the propagation of feature annotation.</text>
</comment>
<evidence type="ECO:0000313" key="6">
    <source>
        <dbReference type="EMBL" id="OXA54529.1"/>
    </source>
</evidence>
<gene>
    <name evidence="6" type="ORF">Fcan01_11246</name>
</gene>
<feature type="binding site" evidence="2">
    <location>
        <position position="249"/>
    </location>
    <ligand>
        <name>Zn(2+)</name>
        <dbReference type="ChEBI" id="CHEBI:29105"/>
        <note>catalytic</note>
    </ligand>
</feature>
<dbReference type="OrthoDB" id="7771573at2759"/>
<keyword evidence="1" id="KW-0378">Hydrolase</keyword>
<dbReference type="GO" id="GO:0046872">
    <property type="term" value="F:metal ion binding"/>
    <property type="evidence" value="ECO:0007669"/>
    <property type="project" value="UniProtKB-KW"/>
</dbReference>
<feature type="binding site" evidence="2">
    <location>
        <position position="253"/>
    </location>
    <ligand>
        <name>Zn(2+)</name>
        <dbReference type="ChEBI" id="CHEBI:29105"/>
        <note>catalytic</note>
    </ligand>
</feature>
<evidence type="ECO:0000313" key="7">
    <source>
        <dbReference type="Proteomes" id="UP000198287"/>
    </source>
</evidence>
<dbReference type="Proteomes" id="UP000198287">
    <property type="component" value="Unassembled WGS sequence"/>
</dbReference>
<evidence type="ECO:0000256" key="1">
    <source>
        <dbReference type="ARBA" id="ARBA00023049"/>
    </source>
</evidence>
<dbReference type="OMA" id="NGRRIDW"/>
<feature type="domain" description="Peptidase M12B" evidence="5">
    <location>
        <begin position="98"/>
        <end position="310"/>
    </location>
</feature>
<evidence type="ECO:0000256" key="2">
    <source>
        <dbReference type="PROSITE-ProRule" id="PRU00276"/>
    </source>
</evidence>
<organism evidence="6 7">
    <name type="scientific">Folsomia candida</name>
    <name type="common">Springtail</name>
    <dbReference type="NCBI Taxonomy" id="158441"/>
    <lineage>
        <taxon>Eukaryota</taxon>
        <taxon>Metazoa</taxon>
        <taxon>Ecdysozoa</taxon>
        <taxon>Arthropoda</taxon>
        <taxon>Hexapoda</taxon>
        <taxon>Collembola</taxon>
        <taxon>Entomobryomorpha</taxon>
        <taxon>Isotomoidea</taxon>
        <taxon>Isotomidae</taxon>
        <taxon>Proisotominae</taxon>
        <taxon>Folsomia</taxon>
    </lineage>
</organism>
<feature type="signal peptide" evidence="4">
    <location>
        <begin position="1"/>
        <end position="19"/>
    </location>
</feature>
<feature type="active site" evidence="2">
    <location>
        <position position="250"/>
    </location>
</feature>
<dbReference type="EMBL" id="LNIX01000005">
    <property type="protein sequence ID" value="OXA54529.1"/>
    <property type="molecule type" value="Genomic_DNA"/>
</dbReference>
<feature type="binding site" evidence="2">
    <location>
        <position position="259"/>
    </location>
    <ligand>
        <name>Zn(2+)</name>
        <dbReference type="ChEBI" id="CHEBI:29105"/>
        <note>catalytic</note>
    </ligand>
</feature>
<dbReference type="InterPro" id="IPR024079">
    <property type="entry name" value="MetalloPept_cat_dom_sf"/>
</dbReference>
<feature type="region of interest" description="Disordered" evidence="3">
    <location>
        <begin position="434"/>
        <end position="454"/>
    </location>
</feature>
<name>A0A226EAU8_FOLCA</name>
<proteinExistence type="predicted"/>
<reference evidence="6 7" key="1">
    <citation type="submission" date="2015-12" db="EMBL/GenBank/DDBJ databases">
        <title>The genome of Folsomia candida.</title>
        <authorList>
            <person name="Faddeeva A."/>
            <person name="Derks M.F."/>
            <person name="Anvar Y."/>
            <person name="Smit S."/>
            <person name="Van Straalen N."/>
            <person name="Roelofs D."/>
        </authorList>
    </citation>
    <scope>NUCLEOTIDE SEQUENCE [LARGE SCALE GENOMIC DNA]</scope>
    <source>
        <strain evidence="6 7">VU population</strain>
        <tissue evidence="6">Whole body</tissue>
    </source>
</reference>
<dbReference type="SUPFAM" id="SSF55486">
    <property type="entry name" value="Metalloproteases ('zincins'), catalytic domain"/>
    <property type="match status" value="1"/>
</dbReference>
<dbReference type="GO" id="GO:0006509">
    <property type="term" value="P:membrane protein ectodomain proteolysis"/>
    <property type="evidence" value="ECO:0007669"/>
    <property type="project" value="TreeGrafter"/>
</dbReference>
<dbReference type="PROSITE" id="PS50215">
    <property type="entry name" value="ADAM_MEPRO"/>
    <property type="match status" value="1"/>
</dbReference>
<evidence type="ECO:0000256" key="3">
    <source>
        <dbReference type="SAM" id="MobiDB-lite"/>
    </source>
</evidence>
<keyword evidence="2" id="KW-0479">Metal-binding</keyword>
<feature type="chain" id="PRO_5012149587" evidence="4">
    <location>
        <begin position="20"/>
        <end position="563"/>
    </location>
</feature>
<dbReference type="PANTHER" id="PTHR11905:SF159">
    <property type="entry name" value="ADAM METALLOPROTEASE"/>
    <property type="match status" value="1"/>
</dbReference>
<keyword evidence="4" id="KW-0732">Signal</keyword>
<accession>A0A226EAU8</accession>
<keyword evidence="1" id="KW-0482">Metalloprotease</keyword>
<keyword evidence="1" id="KW-0645">Protease</keyword>
<evidence type="ECO:0000256" key="4">
    <source>
        <dbReference type="SAM" id="SignalP"/>
    </source>
</evidence>
<dbReference type="GO" id="GO:0004222">
    <property type="term" value="F:metalloendopeptidase activity"/>
    <property type="evidence" value="ECO:0007669"/>
    <property type="project" value="InterPro"/>
</dbReference>